<protein>
    <submittedName>
        <fullName evidence="1">Uncharacterized protein</fullName>
    </submittedName>
</protein>
<dbReference type="KEGG" id="faa:HMPREF0389_01034"/>
<sequence>MGYTQENFEEWVSYIPEKMEQFTNEFAKENHLILDYTMDSLDDLERWILDHYSNAQELIADSEILDRLTIYLGETVRNYIGGRWVIDLKNKKNAYYGMPALTDPYYQDKLRISPMPDATACISRKKGNYISRILVYRISERIKTIDKLVEFMEREYYCMDAFSIGKYRTTEDLFLDWDGKNYIYGYSERGHREIEKTFSEEAEAVKYVFDQIYECRLDNAHLAAWTWDSKEIEDAEKELQDKFISFKRNDIPNFDLDGRTAYRIFVYGKNIKYLDEFQKKYRKDL</sequence>
<dbReference type="STRING" id="546269.HMPREF0389_01034"/>
<proteinExistence type="predicted"/>
<gene>
    <name evidence="1" type="ordered locus">HMPREF0389_01034</name>
</gene>
<dbReference type="PATRIC" id="fig|546269.5.peg.1553"/>
<keyword evidence="2" id="KW-1185">Reference proteome</keyword>
<dbReference type="eggNOG" id="ENOG5031URS">
    <property type="taxonomic scope" value="Bacteria"/>
</dbReference>
<reference evidence="2" key="1">
    <citation type="submission" date="2010-12" db="EMBL/GenBank/DDBJ databases">
        <title>The genome sequence of Filifactor alocis strain ATCC 35896.</title>
        <authorList>
            <consortium name="The Broad Institute Genome Sequencing Platform"/>
            <person name="Ward D."/>
            <person name="Earl A."/>
            <person name="Feldgarden M."/>
            <person name="Young S.K."/>
            <person name="Gargeya S."/>
            <person name="Zeng Q."/>
            <person name="Alvarado L."/>
            <person name="Berlin A."/>
            <person name="Bochicchio J."/>
            <person name="Chapman S.B."/>
            <person name="Chen Z."/>
            <person name="Freedman E."/>
            <person name="Gellesch M."/>
            <person name="Goldberg J."/>
            <person name="Griggs A."/>
            <person name="Gujja S."/>
            <person name="Heilman E."/>
            <person name="Heiman D."/>
            <person name="Howarth C."/>
            <person name="Mehta T."/>
            <person name="Neiman D."/>
            <person name="Pearson M."/>
            <person name="Roberts A."/>
            <person name="Saif S."/>
            <person name="Shea T."/>
            <person name="Shenoy N."/>
            <person name="Sisk P."/>
            <person name="Stolte C."/>
            <person name="Sykes S."/>
            <person name="White J."/>
            <person name="Yandava C."/>
            <person name="Izard J."/>
            <person name="Blanton J.M."/>
            <person name="Baranova O.V."/>
            <person name="Tanner A.C."/>
            <person name="Dewhirst F.E."/>
            <person name="Haas B."/>
            <person name="Nusbaum C."/>
            <person name="Birren B."/>
        </authorList>
    </citation>
    <scope>NUCLEOTIDE SEQUENCE [LARGE SCALE GENOMIC DNA]</scope>
    <source>
        <strain evidence="2">ATCC 35896 / D40 B5</strain>
    </source>
</reference>
<dbReference type="EMBL" id="CP002390">
    <property type="protein sequence ID" value="EFE29112.2"/>
    <property type="molecule type" value="Genomic_DNA"/>
</dbReference>
<evidence type="ECO:0000313" key="1">
    <source>
        <dbReference type="EMBL" id="EFE29112.2"/>
    </source>
</evidence>
<dbReference type="HOGENOM" id="CLU_975732_0_0_9"/>
<accession>D6GQQ9</accession>
<dbReference type="Proteomes" id="UP000007468">
    <property type="component" value="Chromosome"/>
</dbReference>
<dbReference type="RefSeq" id="WP_014263020.1">
    <property type="nucleotide sequence ID" value="NC_016630.1"/>
</dbReference>
<dbReference type="OrthoDB" id="8779193at2"/>
<evidence type="ECO:0000313" key="2">
    <source>
        <dbReference type="Proteomes" id="UP000007468"/>
    </source>
</evidence>
<name>D6GQQ9_FILAD</name>
<organism evidence="1 2">
    <name type="scientific">Filifactor alocis (strain ATCC 35896 / CCUG 47790 / D40 B5)</name>
    <name type="common">Fusobacterium alocis</name>
    <dbReference type="NCBI Taxonomy" id="546269"/>
    <lineage>
        <taxon>Bacteria</taxon>
        <taxon>Bacillati</taxon>
        <taxon>Bacillota</taxon>
        <taxon>Clostridia</taxon>
        <taxon>Peptostreptococcales</taxon>
        <taxon>Filifactoraceae</taxon>
        <taxon>Filifactor</taxon>
    </lineage>
</organism>
<dbReference type="AlphaFoldDB" id="D6GQQ9"/>